<keyword evidence="3" id="KW-1185">Reference proteome</keyword>
<feature type="region of interest" description="Disordered" evidence="1">
    <location>
        <begin position="175"/>
        <end position="232"/>
    </location>
</feature>
<evidence type="ECO:0000256" key="1">
    <source>
        <dbReference type="SAM" id="MobiDB-lite"/>
    </source>
</evidence>
<evidence type="ECO:0000313" key="2">
    <source>
        <dbReference type="EMBL" id="MBB5978611.1"/>
    </source>
</evidence>
<feature type="compositionally biased region" description="Low complexity" evidence="1">
    <location>
        <begin position="1093"/>
        <end position="1104"/>
    </location>
</feature>
<dbReference type="Proteomes" id="UP000558997">
    <property type="component" value="Unassembled WGS sequence"/>
</dbReference>
<organism evidence="2 3">
    <name type="scientific">Kribbella solani</name>
    <dbReference type="NCBI Taxonomy" id="236067"/>
    <lineage>
        <taxon>Bacteria</taxon>
        <taxon>Bacillati</taxon>
        <taxon>Actinomycetota</taxon>
        <taxon>Actinomycetes</taxon>
        <taxon>Propionibacteriales</taxon>
        <taxon>Kribbellaceae</taxon>
        <taxon>Kribbella</taxon>
    </lineage>
</organism>
<dbReference type="EMBL" id="JACHNF010000001">
    <property type="protein sequence ID" value="MBB5978611.1"/>
    <property type="molecule type" value="Genomic_DNA"/>
</dbReference>
<gene>
    <name evidence="2" type="ORF">HDA44_001952</name>
</gene>
<feature type="compositionally biased region" description="Polar residues" evidence="1">
    <location>
        <begin position="477"/>
        <end position="489"/>
    </location>
</feature>
<reference evidence="2 3" key="1">
    <citation type="submission" date="2020-08" db="EMBL/GenBank/DDBJ databases">
        <title>Sequencing the genomes of 1000 actinobacteria strains.</title>
        <authorList>
            <person name="Klenk H.-P."/>
        </authorList>
    </citation>
    <scope>NUCLEOTIDE SEQUENCE [LARGE SCALE GENOMIC DNA]</scope>
    <source>
        <strain evidence="2 3">DSM 17294</strain>
    </source>
</reference>
<accession>A0A841DL40</accession>
<feature type="compositionally biased region" description="Low complexity" evidence="1">
    <location>
        <begin position="2371"/>
        <end position="2386"/>
    </location>
</feature>
<sequence>MTTPTISAADALLRARWAAGTALAIVHPSAVRLRNGQVWLTSRDDTLSAHTMRGLEELLSRRAADRVSDERLLAEAVGVLGSEVARARGDLPARGATEALDRFLRAPGQDQNRRTEAEAMLRVALSAAAADDRQAAERLRRLPGSQAPVSFTRIVSASAEIERDAQLLGAALAQNPAQNPSHHPGQASGPNTGRSGPRPQVGSNHRRAEGRRVFTPRVRGTSLNAGANQRPATDPVLAATTALHTLGGMSQVDLASASVTEPPIIDLRTQQAILQTTVSDVPQHVHIEVGSTTLGATAEGIVRAGTARQPHVLRLPPGLGDAEVRYALTHQLALLTQEISAAQAERPRGVFGRLRSVFGHDRRDRRLHADYAAFQVTVRDWHQTRNETLAHGRPSGPRNLADLERDLNGLARTIKRRGGAAPTLPWEPEAMIGADVAAFGVAAARADQKPPRNSIAHLRAEVVSQVESLEAAVAELKQQSETKATTSEVATAEADKNDADATAEDQQLDRGAPERARALRGTATTQRNKARRHTEISGAYAAAAGEAQRALDAYRDLLSGIDAGDPQLRLSALAGAAHRQVGVYERSREAALPVKDMLLTGAPEGRPLDLPVDDINRALAANGIQRRMPTRGPLPLMAAEYRRLLSEDGMVFSVPGDGDGDIDQMPQVRLRMRPRNIREITNRDFDMAEQMSGTLGEGGTSVGTTNTHSSAINVGVNLQPLLALAAPGTPIHAAAQVLSPKVTLSQGRTLSESGGATGHYQSGWVSDNRGESVLCEWDGVLEVEVRSSPFAEWSPVESIDAGTQQTWVSSAYTVKAPAETVTLAEAGFGQHVTGEFPRHTVDSIDGLQGVAERLTKRAQAQYGDLDEVAYSHIAGLIVNDSPRLLRELSQPGGITRSFNGQDGTEYELSWELEPVWSDVQLKGESSTEMWMEEVLVDFAGNSAGQTYGASLTGTGSLGFPGVLDKKHPLAAATALNNVFGSGVNLGPNVSAGRNVTRQGGQSASTTTITPFVHRFQGPTQGVVVGFKARASLRKVGDERPPIVERDLCKGHLRVAENDLLRAGGRADAKAIQRDASKAILTDEHGRPLLRGDATPATGPQTAPPWMGRGENKIRGVGKALAQNVTGADEARNDALAKLRDLGLVPRIDEHGRPVGNATRAQHANYERVLTNINAPRLEAGIDQACQGGLIVMLEDTGFAGTPRWRPFRLTVTQDHDEATGAFQTEGLGTSTNENIVKLAISSQATGRSITRSKSVPLSAGVGGSHGPDTGVRGWIGKLGVKFSKTAVGRVMSWSADDRINQAPLTESAEPLDRVREGIRIKFAEITDQGDAEPLANVRGTMDVAYEASLARAAEPVFEQNPAKPNELAVQEALPVAIDAGNIADEICAAIPAIRSDSTALPALHAALAPTSLVANREWMNGSYRLPFVVTQAPGNPVHAFKDGTILPQEYQVVIRGEAASLTHVAMTKQVTVDINFTMSAVGHTSGTEKSGKISGNLGGGMGGADGSETTGGLSLGRSTGTSQSTTVSETSGEERLLINPGMHHEFLERHKMYADITHNGQVVRTVELPDALVQKAMAERRALELYASRKLDLPLWVAEDACERYLNGKLELPERTASGFVRRYKLEKEGTTTGLAATHTTERLTAKLQEQYRTDPDESLTEDDRLTAALDKADDIARQVRAMHASGAYEDSLGGADIESLVLADDPDKMVDLRTQLEPQIDQVAPGLRERSYVLQSALDVNFKPRGFHGHLENMLGPDGDYNPIEVPIRGQAGSDVLLNHVTARFTGEIKVHAVLADEDGNILRDKDGKPRLAKEDAGGVEQGYDYMQIDRSASNTKSITGGIEGGMPGATGAGSAGLSTDLTTTDGRGDGIQNTELRRGGVFVRHLVEREVVFTTEVIRIRNAGAAAMASARWKLGKIDPNDVTSSSGKRELKATLSLMMPKGELADGPRPAEQEAAQAVETAADHRSFRLPEGAIALRYVPHGRGAAKQDQLYRNLTAVLRRPEYLGRRGMAEFRHFVRPILKPTSLKAKIGRLMHGGIKLPPLARPGNGNSMVSVTISAEPTGLELDGVDHDGAPTEGQEGHVWRSQRVARKSHSRNRRTPVAANGGIDAGLVSVGGSIGEQVKEQSSDGYGTRLEESRFLEGQLVTVRIPVQFAATVRTTSDNGRGEQVVRNTDRFPNLAQGQMYVKMLGHRYLEALRQMEQGVSLDAVLAGARLQAVPDKLGKPELRATEYRQGQAGTEYRPYRPLLDAIEKAKAERRAVVLQVTESYGIERLYQALPNGTMLGVNDGGYAAAFSSLHPHLAMMAEGKIDLRTLYNTSSPDGSFSAKVAAELERQGVPREILKQLDYTTAKATMPKAPQHGARPSAGGAAGHTVTTTSHGQSIGGP</sequence>
<feature type="compositionally biased region" description="Low complexity" evidence="1">
    <location>
        <begin position="1506"/>
        <end position="1530"/>
    </location>
</feature>
<evidence type="ECO:0000313" key="3">
    <source>
        <dbReference type="Proteomes" id="UP000558997"/>
    </source>
</evidence>
<feature type="compositionally biased region" description="Basic residues" evidence="1">
    <location>
        <begin position="2092"/>
        <end position="2103"/>
    </location>
</feature>
<feature type="region of interest" description="Disordered" evidence="1">
    <location>
        <begin position="1483"/>
        <end position="1532"/>
    </location>
</feature>
<feature type="compositionally biased region" description="Gly residues" evidence="1">
    <location>
        <begin position="1496"/>
        <end position="1505"/>
    </location>
</feature>
<dbReference type="RefSeq" id="WP_184833087.1">
    <property type="nucleotide sequence ID" value="NZ_BAAAVN010000017.1"/>
</dbReference>
<proteinExistence type="predicted"/>
<feature type="compositionally biased region" description="Basic and acidic residues" evidence="1">
    <location>
        <begin position="507"/>
        <end position="517"/>
    </location>
</feature>
<comment type="caution">
    <text evidence="2">The sequence shown here is derived from an EMBL/GenBank/DDBJ whole genome shotgun (WGS) entry which is preliminary data.</text>
</comment>
<feature type="region of interest" description="Disordered" evidence="1">
    <location>
        <begin position="1087"/>
        <end position="1109"/>
    </location>
</feature>
<feature type="region of interest" description="Disordered" evidence="1">
    <location>
        <begin position="477"/>
        <end position="532"/>
    </location>
</feature>
<feature type="compositionally biased region" description="Polar residues" evidence="1">
    <location>
        <begin position="221"/>
        <end position="231"/>
    </location>
</feature>
<name>A0A841DL40_9ACTN</name>
<feature type="region of interest" description="Disordered" evidence="1">
    <location>
        <begin position="2360"/>
        <end position="2392"/>
    </location>
</feature>
<protein>
    <submittedName>
        <fullName evidence="2">Uncharacterized protein</fullName>
    </submittedName>
</protein>
<feature type="region of interest" description="Disordered" evidence="1">
    <location>
        <begin position="2079"/>
        <end position="2110"/>
    </location>
</feature>